<name>A0A2K9NL04_9PROT</name>
<dbReference type="InterPro" id="IPR002220">
    <property type="entry name" value="DapA-like"/>
</dbReference>
<keyword evidence="5" id="KW-1185">Reference proteome</keyword>
<dbReference type="PANTHER" id="PTHR12128">
    <property type="entry name" value="DIHYDRODIPICOLINATE SYNTHASE"/>
    <property type="match status" value="1"/>
</dbReference>
<keyword evidence="4" id="KW-0614">Plasmid</keyword>
<dbReference type="KEGG" id="ncb:C0V82_23375"/>
<geneLocation type="plasmid" evidence="4 5">
    <name>unnamed1</name>
</geneLocation>
<dbReference type="Gene3D" id="3.20.20.70">
    <property type="entry name" value="Aldolase class I"/>
    <property type="match status" value="1"/>
</dbReference>
<dbReference type="GO" id="GO:0008840">
    <property type="term" value="F:4-hydroxy-tetrahydrodipicolinate synthase activity"/>
    <property type="evidence" value="ECO:0007669"/>
    <property type="project" value="TreeGrafter"/>
</dbReference>
<dbReference type="PROSITE" id="PS00665">
    <property type="entry name" value="DHDPS_1"/>
    <property type="match status" value="1"/>
</dbReference>
<keyword evidence="2" id="KW-0704">Schiff base</keyword>
<dbReference type="SMART" id="SM01130">
    <property type="entry name" value="DHDPS"/>
    <property type="match status" value="1"/>
</dbReference>
<gene>
    <name evidence="4" type="ORF">C0V82_23375</name>
</gene>
<organism evidence="4 5">
    <name type="scientific">Niveispirillum cyanobacteriorum</name>
    <dbReference type="NCBI Taxonomy" id="1612173"/>
    <lineage>
        <taxon>Bacteria</taxon>
        <taxon>Pseudomonadati</taxon>
        <taxon>Pseudomonadota</taxon>
        <taxon>Alphaproteobacteria</taxon>
        <taxon>Rhodospirillales</taxon>
        <taxon>Azospirillaceae</taxon>
        <taxon>Niveispirillum</taxon>
    </lineage>
</organism>
<evidence type="ECO:0000256" key="3">
    <source>
        <dbReference type="PIRNR" id="PIRNR001365"/>
    </source>
</evidence>
<evidence type="ECO:0000256" key="2">
    <source>
        <dbReference type="ARBA" id="ARBA00023270"/>
    </source>
</evidence>
<dbReference type="Pfam" id="PF00701">
    <property type="entry name" value="DHDPS"/>
    <property type="match status" value="1"/>
</dbReference>
<sequence length="295" mass="31213">MATQPFARIVPAVATPFFADGKIDLGRMAAHCRWLLAEGADGLLLFGSTGESASLTNAERMMVVDSLIAQGIEPGRLLVGTGCCALADTVLLSSHATDSGCAGVLVVPPFFFKGVPDAGVRRYFRDLIEGVNDPRLAIYLYHFPQTSGVPITPTLAQDLVRAHGSTIRGYKDSSGDWTNTQAVLEALPGLEIFAGTEARMVDLITRGGAGCISATANLHARSIRALLDAIGTPAEGDRLDKVAEFRNAFTGVPLVPAVKAVLAHLHNDPEWSRLRAPLMSLDGDAEAGLLRKLGL</sequence>
<dbReference type="AlphaFoldDB" id="A0A2K9NL04"/>
<evidence type="ECO:0000256" key="1">
    <source>
        <dbReference type="ARBA" id="ARBA00023239"/>
    </source>
</evidence>
<dbReference type="Proteomes" id="UP000234752">
    <property type="component" value="Plasmid unnamed1"/>
</dbReference>
<keyword evidence="1 3" id="KW-0456">Lyase</keyword>
<accession>A0A2K9NL04</accession>
<proteinExistence type="inferred from homology"/>
<dbReference type="PANTHER" id="PTHR12128:SF67">
    <property type="entry name" value="BLR3884 PROTEIN"/>
    <property type="match status" value="1"/>
</dbReference>
<protein>
    <submittedName>
        <fullName evidence="4">Dihydrodipicolinate synthase family protein</fullName>
    </submittedName>
</protein>
<dbReference type="EMBL" id="CP025613">
    <property type="protein sequence ID" value="AUN33316.1"/>
    <property type="molecule type" value="Genomic_DNA"/>
</dbReference>
<reference evidence="4 5" key="1">
    <citation type="submission" date="2017-12" db="EMBL/GenBank/DDBJ databases">
        <title>Genomes of bacteria within cyanobacterial aggregates.</title>
        <authorList>
            <person name="Cai H."/>
        </authorList>
    </citation>
    <scope>NUCLEOTIDE SEQUENCE [LARGE SCALE GENOMIC DNA]</scope>
    <source>
        <strain evidence="4 5">TH16</strain>
        <plasmid evidence="4 5">unnamed1</plasmid>
    </source>
</reference>
<dbReference type="InterPro" id="IPR020624">
    <property type="entry name" value="Schiff_base-form_aldolases_CS"/>
</dbReference>
<dbReference type="CDD" id="cd00408">
    <property type="entry name" value="DHDPS-like"/>
    <property type="match status" value="1"/>
</dbReference>
<dbReference type="OrthoDB" id="7157803at2"/>
<dbReference type="RefSeq" id="WP_102114832.1">
    <property type="nucleotide sequence ID" value="NZ_BMGN01000001.1"/>
</dbReference>
<dbReference type="PRINTS" id="PR00146">
    <property type="entry name" value="DHPICSNTHASE"/>
</dbReference>
<comment type="similarity">
    <text evidence="3">Belongs to the DapA family.</text>
</comment>
<dbReference type="SUPFAM" id="SSF51569">
    <property type="entry name" value="Aldolase"/>
    <property type="match status" value="1"/>
</dbReference>
<dbReference type="PIRSF" id="PIRSF001365">
    <property type="entry name" value="DHDPS"/>
    <property type="match status" value="1"/>
</dbReference>
<evidence type="ECO:0000313" key="5">
    <source>
        <dbReference type="Proteomes" id="UP000234752"/>
    </source>
</evidence>
<dbReference type="InterPro" id="IPR013785">
    <property type="entry name" value="Aldolase_TIM"/>
</dbReference>
<evidence type="ECO:0000313" key="4">
    <source>
        <dbReference type="EMBL" id="AUN33316.1"/>
    </source>
</evidence>